<accession>A0ABQ9NEH4</accession>
<name>A0ABQ9NEH4_9PEZI</name>
<evidence type="ECO:0000256" key="1">
    <source>
        <dbReference type="SAM" id="MobiDB-lite"/>
    </source>
</evidence>
<proteinExistence type="predicted"/>
<evidence type="ECO:0000313" key="3">
    <source>
        <dbReference type="Proteomes" id="UP001172684"/>
    </source>
</evidence>
<evidence type="ECO:0000313" key="2">
    <source>
        <dbReference type="EMBL" id="KAJ9611041.1"/>
    </source>
</evidence>
<organism evidence="2 3">
    <name type="scientific">Coniosporium apollinis</name>
    <dbReference type="NCBI Taxonomy" id="61459"/>
    <lineage>
        <taxon>Eukaryota</taxon>
        <taxon>Fungi</taxon>
        <taxon>Dikarya</taxon>
        <taxon>Ascomycota</taxon>
        <taxon>Pezizomycotina</taxon>
        <taxon>Dothideomycetes</taxon>
        <taxon>Dothideomycetes incertae sedis</taxon>
        <taxon>Coniosporium</taxon>
    </lineage>
</organism>
<dbReference type="EMBL" id="JAPDRL010001842">
    <property type="protein sequence ID" value="KAJ9611041.1"/>
    <property type="molecule type" value="Genomic_DNA"/>
</dbReference>
<reference evidence="2" key="1">
    <citation type="submission" date="2022-10" db="EMBL/GenBank/DDBJ databases">
        <title>Culturing micro-colonial fungi from biological soil crusts in the Mojave desert and describing Neophaeococcomyces mojavensis, and introducing the new genera and species Taxawa tesnikishii.</title>
        <authorList>
            <person name="Kurbessoian T."/>
            <person name="Stajich J.E."/>
        </authorList>
    </citation>
    <scope>NUCLEOTIDE SEQUENCE</scope>
    <source>
        <strain evidence="2">TK_1</strain>
    </source>
</reference>
<feature type="region of interest" description="Disordered" evidence="1">
    <location>
        <begin position="1"/>
        <end position="22"/>
    </location>
</feature>
<feature type="compositionally biased region" description="Acidic residues" evidence="1">
    <location>
        <begin position="1"/>
        <end position="13"/>
    </location>
</feature>
<comment type="caution">
    <text evidence="2">The sequence shown here is derived from an EMBL/GenBank/DDBJ whole genome shotgun (WGS) entry which is preliminary data.</text>
</comment>
<sequence>MLDEWAPYAEDEPGTPVPVLPVKPTREDVERITKRMYDKTEQRRKLGMMARDIVQRSFSGERYLREHEQMLW</sequence>
<protein>
    <submittedName>
        <fullName evidence="2">Uncharacterized protein</fullName>
    </submittedName>
</protein>
<dbReference type="Proteomes" id="UP001172684">
    <property type="component" value="Unassembled WGS sequence"/>
</dbReference>
<gene>
    <name evidence="2" type="ORF">H2201_009440</name>
</gene>
<feature type="non-terminal residue" evidence="2">
    <location>
        <position position="72"/>
    </location>
</feature>
<keyword evidence="3" id="KW-1185">Reference proteome</keyword>